<gene>
    <name evidence="2" type="ORF">DERYTH_LOCUS10300</name>
</gene>
<sequence>SNKSTRSDPNMNPNLVVFINHGSGSNLNTRFRSDPAPQIRSTEH</sequence>
<accession>A0A9N9DZS5</accession>
<evidence type="ECO:0000313" key="2">
    <source>
        <dbReference type="EMBL" id="CAG8653259.1"/>
    </source>
</evidence>
<keyword evidence="3" id="KW-1185">Reference proteome</keyword>
<dbReference type="Proteomes" id="UP000789405">
    <property type="component" value="Unassembled WGS sequence"/>
</dbReference>
<dbReference type="AlphaFoldDB" id="A0A9N9DZS5"/>
<evidence type="ECO:0000256" key="1">
    <source>
        <dbReference type="SAM" id="MobiDB-lite"/>
    </source>
</evidence>
<name>A0A9N9DZS5_9GLOM</name>
<protein>
    <submittedName>
        <fullName evidence="2">7524_t:CDS:1</fullName>
    </submittedName>
</protein>
<evidence type="ECO:0000313" key="3">
    <source>
        <dbReference type="Proteomes" id="UP000789405"/>
    </source>
</evidence>
<dbReference type="EMBL" id="CAJVPY010005943">
    <property type="protein sequence ID" value="CAG8653259.1"/>
    <property type="molecule type" value="Genomic_DNA"/>
</dbReference>
<comment type="caution">
    <text evidence="2">The sequence shown here is derived from an EMBL/GenBank/DDBJ whole genome shotgun (WGS) entry which is preliminary data.</text>
</comment>
<proteinExistence type="predicted"/>
<feature type="non-terminal residue" evidence="2">
    <location>
        <position position="1"/>
    </location>
</feature>
<organism evidence="2 3">
    <name type="scientific">Dentiscutata erythropus</name>
    <dbReference type="NCBI Taxonomy" id="1348616"/>
    <lineage>
        <taxon>Eukaryota</taxon>
        <taxon>Fungi</taxon>
        <taxon>Fungi incertae sedis</taxon>
        <taxon>Mucoromycota</taxon>
        <taxon>Glomeromycotina</taxon>
        <taxon>Glomeromycetes</taxon>
        <taxon>Diversisporales</taxon>
        <taxon>Gigasporaceae</taxon>
        <taxon>Dentiscutata</taxon>
    </lineage>
</organism>
<feature type="region of interest" description="Disordered" evidence="1">
    <location>
        <begin position="20"/>
        <end position="44"/>
    </location>
</feature>
<reference evidence="2" key="1">
    <citation type="submission" date="2021-06" db="EMBL/GenBank/DDBJ databases">
        <authorList>
            <person name="Kallberg Y."/>
            <person name="Tangrot J."/>
            <person name="Rosling A."/>
        </authorList>
    </citation>
    <scope>NUCLEOTIDE SEQUENCE</scope>
    <source>
        <strain evidence="2">MA453B</strain>
    </source>
</reference>